<evidence type="ECO:0000256" key="2">
    <source>
        <dbReference type="ARBA" id="ARBA00004653"/>
    </source>
</evidence>
<evidence type="ECO:0000256" key="1">
    <source>
        <dbReference type="ARBA" id="ARBA00004477"/>
    </source>
</evidence>
<dbReference type="GO" id="GO:0030134">
    <property type="term" value="C:COPII-coated ER to Golgi transport vesicle"/>
    <property type="evidence" value="ECO:0007669"/>
    <property type="project" value="TreeGrafter"/>
</dbReference>
<proteinExistence type="inferred from homology"/>
<keyword evidence="6" id="KW-0256">Endoplasmic reticulum</keyword>
<dbReference type="InterPro" id="IPR005578">
    <property type="entry name" value="Yif1_fam"/>
</dbReference>
<evidence type="ECO:0000256" key="6">
    <source>
        <dbReference type="ARBA" id="ARBA00022824"/>
    </source>
</evidence>
<name>A0AAD5X2E3_9FUNG</name>
<organism evidence="13 14">
    <name type="scientific">Rhizophlyctis rosea</name>
    <dbReference type="NCBI Taxonomy" id="64517"/>
    <lineage>
        <taxon>Eukaryota</taxon>
        <taxon>Fungi</taxon>
        <taxon>Fungi incertae sedis</taxon>
        <taxon>Chytridiomycota</taxon>
        <taxon>Chytridiomycota incertae sedis</taxon>
        <taxon>Chytridiomycetes</taxon>
        <taxon>Rhizophlyctidales</taxon>
        <taxon>Rhizophlyctidaceae</taxon>
        <taxon>Rhizophlyctis</taxon>
    </lineage>
</organism>
<keyword evidence="7" id="KW-0653">Protein transport</keyword>
<feature type="transmembrane region" description="Helical" evidence="12">
    <location>
        <begin position="356"/>
        <end position="377"/>
    </location>
</feature>
<evidence type="ECO:0000256" key="7">
    <source>
        <dbReference type="ARBA" id="ARBA00022927"/>
    </source>
</evidence>
<evidence type="ECO:0000256" key="4">
    <source>
        <dbReference type="ARBA" id="ARBA00022448"/>
    </source>
</evidence>
<protein>
    <submittedName>
        <fullName evidence="13">Uncharacterized protein</fullName>
    </submittedName>
</protein>
<feature type="transmembrane region" description="Helical" evidence="12">
    <location>
        <begin position="295"/>
        <end position="314"/>
    </location>
</feature>
<sequence>SPPAPYASGPTGYSQQPSYGQPQSTGYAPQAQHHDNLYPSAPKQQSSYTQQQPSSSYAQNTQQQQYPASNFGTSQNQNYARPAPASNARPQNTGFTAQSYNNAAAPAQGYNFGAANPGDGAGSQFATTGSMNPNSGGGGGMGAAGNQPHGGPNFFGQDFINDFQGSAAGQLGMQLGTKAFAQVQENVNQNLNRWINISQLKYYFNVSNSYVLHKILLLLFPFRHQPWSRLVRRSEQSGQMEGYKPPREDLNAPDLYIPVMSFVTYILIVGIQLGLEAKGKADSAVGGSKSFSPDVLAGTGTTAFFVIFAEVLFIKLGCYLLNVTGEVGFLELGGYCGYKFVGIIATYAAKIFLPTWAVYAVFTYVMLCFGFFTLRTLKYIVLPDSINPVVHPMRKRRIHFLFVVALVQILLSWLLV</sequence>
<dbReference type="Proteomes" id="UP001212841">
    <property type="component" value="Unassembled WGS sequence"/>
</dbReference>
<keyword evidence="9" id="KW-0333">Golgi apparatus</keyword>
<dbReference type="PANTHER" id="PTHR14083">
    <property type="entry name" value="YIP1 INTERACTING FACTOR HOMOLOG YIF1 PROTEIN"/>
    <property type="match status" value="1"/>
</dbReference>
<feature type="compositionally biased region" description="Low complexity" evidence="11">
    <location>
        <begin position="12"/>
        <end position="24"/>
    </location>
</feature>
<comment type="subcellular location">
    <subcellularLocation>
        <location evidence="1">Endoplasmic reticulum membrane</location>
        <topology evidence="1">Multi-pass membrane protein</topology>
    </subcellularLocation>
    <subcellularLocation>
        <location evidence="2">Golgi apparatus membrane</location>
        <topology evidence="2">Multi-pass membrane protein</topology>
    </subcellularLocation>
</comment>
<evidence type="ECO:0000313" key="13">
    <source>
        <dbReference type="EMBL" id="KAJ3047450.1"/>
    </source>
</evidence>
<feature type="transmembrane region" description="Helical" evidence="12">
    <location>
        <begin position="255"/>
        <end position="275"/>
    </location>
</feature>
<feature type="compositionally biased region" description="Low complexity" evidence="11">
    <location>
        <begin position="44"/>
        <end position="56"/>
    </location>
</feature>
<evidence type="ECO:0000256" key="10">
    <source>
        <dbReference type="ARBA" id="ARBA00023136"/>
    </source>
</evidence>
<keyword evidence="10 12" id="KW-0472">Membrane</keyword>
<keyword evidence="5 12" id="KW-0812">Transmembrane</keyword>
<feature type="non-terminal residue" evidence="13">
    <location>
        <position position="1"/>
    </location>
</feature>
<evidence type="ECO:0000256" key="9">
    <source>
        <dbReference type="ARBA" id="ARBA00023034"/>
    </source>
</evidence>
<evidence type="ECO:0000256" key="5">
    <source>
        <dbReference type="ARBA" id="ARBA00022692"/>
    </source>
</evidence>
<evidence type="ECO:0000313" key="14">
    <source>
        <dbReference type="Proteomes" id="UP001212841"/>
    </source>
</evidence>
<keyword evidence="14" id="KW-1185">Reference proteome</keyword>
<feature type="transmembrane region" description="Helical" evidence="12">
    <location>
        <begin position="398"/>
        <end position="415"/>
    </location>
</feature>
<accession>A0AAD5X2E3</accession>
<feature type="region of interest" description="Disordered" evidence="11">
    <location>
        <begin position="1"/>
        <end position="96"/>
    </location>
</feature>
<gene>
    <name evidence="13" type="ORF">HK097_011520</name>
</gene>
<comment type="caution">
    <text evidence="13">The sequence shown here is derived from an EMBL/GenBank/DDBJ whole genome shotgun (WGS) entry which is preliminary data.</text>
</comment>
<evidence type="ECO:0000256" key="11">
    <source>
        <dbReference type="SAM" id="MobiDB-lite"/>
    </source>
</evidence>
<dbReference type="GO" id="GO:0015031">
    <property type="term" value="P:protein transport"/>
    <property type="evidence" value="ECO:0007669"/>
    <property type="project" value="UniProtKB-KW"/>
</dbReference>
<dbReference type="PANTHER" id="PTHR14083:SF0">
    <property type="entry name" value="YIP1D-INTERACTING FACTOR 1, ISOFORM C"/>
    <property type="match status" value="1"/>
</dbReference>
<dbReference type="GO" id="GO:0000139">
    <property type="term" value="C:Golgi membrane"/>
    <property type="evidence" value="ECO:0007669"/>
    <property type="project" value="UniProtKB-SubCell"/>
</dbReference>
<dbReference type="GO" id="GO:0006888">
    <property type="term" value="P:endoplasmic reticulum to Golgi vesicle-mediated transport"/>
    <property type="evidence" value="ECO:0007669"/>
    <property type="project" value="InterPro"/>
</dbReference>
<evidence type="ECO:0000256" key="8">
    <source>
        <dbReference type="ARBA" id="ARBA00022989"/>
    </source>
</evidence>
<feature type="compositionally biased region" description="Polar residues" evidence="11">
    <location>
        <begin position="57"/>
        <end position="79"/>
    </location>
</feature>
<dbReference type="GO" id="GO:0005789">
    <property type="term" value="C:endoplasmic reticulum membrane"/>
    <property type="evidence" value="ECO:0007669"/>
    <property type="project" value="UniProtKB-SubCell"/>
</dbReference>
<keyword evidence="4" id="KW-0813">Transport</keyword>
<evidence type="ECO:0000256" key="3">
    <source>
        <dbReference type="ARBA" id="ARBA00009727"/>
    </source>
</evidence>
<dbReference type="EMBL" id="JADGJD010000957">
    <property type="protein sequence ID" value="KAJ3047450.1"/>
    <property type="molecule type" value="Genomic_DNA"/>
</dbReference>
<keyword evidence="8 12" id="KW-1133">Transmembrane helix</keyword>
<dbReference type="AlphaFoldDB" id="A0AAD5X2E3"/>
<dbReference type="GO" id="GO:0005793">
    <property type="term" value="C:endoplasmic reticulum-Golgi intermediate compartment"/>
    <property type="evidence" value="ECO:0007669"/>
    <property type="project" value="TreeGrafter"/>
</dbReference>
<evidence type="ECO:0000256" key="12">
    <source>
        <dbReference type="SAM" id="Phobius"/>
    </source>
</evidence>
<comment type="similarity">
    <text evidence="3">Belongs to the YIF1 family.</text>
</comment>
<reference evidence="13" key="1">
    <citation type="submission" date="2020-05" db="EMBL/GenBank/DDBJ databases">
        <title>Phylogenomic resolution of chytrid fungi.</title>
        <authorList>
            <person name="Stajich J.E."/>
            <person name="Amses K."/>
            <person name="Simmons R."/>
            <person name="Seto K."/>
            <person name="Myers J."/>
            <person name="Bonds A."/>
            <person name="Quandt C.A."/>
            <person name="Barry K."/>
            <person name="Liu P."/>
            <person name="Grigoriev I."/>
            <person name="Longcore J.E."/>
            <person name="James T.Y."/>
        </authorList>
    </citation>
    <scope>NUCLEOTIDE SEQUENCE</scope>
    <source>
        <strain evidence="13">JEL0318</strain>
    </source>
</reference>
<dbReference type="Pfam" id="PF03878">
    <property type="entry name" value="YIF1"/>
    <property type="match status" value="1"/>
</dbReference>